<protein>
    <submittedName>
        <fullName evidence="3">Serine hydrolase domain-containing protein</fullName>
        <ecNumber evidence="3">3.1.1.103</ecNumber>
    </submittedName>
</protein>
<reference evidence="3 4" key="1">
    <citation type="submission" date="2023-10" db="EMBL/GenBank/DDBJ databases">
        <title>Sphingomonas sp. HF-S4 16S ribosomal RNA gene Genome sequencing and assembly.</title>
        <authorList>
            <person name="Lee H."/>
        </authorList>
    </citation>
    <scope>NUCLEOTIDE SEQUENCE [LARGE SCALE GENOMIC DNA]</scope>
    <source>
        <strain evidence="3 4">HF-S4</strain>
    </source>
</reference>
<proteinExistence type="predicted"/>
<evidence type="ECO:0000259" key="2">
    <source>
        <dbReference type="Pfam" id="PF00144"/>
    </source>
</evidence>
<keyword evidence="1" id="KW-0732">Signal</keyword>
<dbReference type="Gene3D" id="3.40.710.10">
    <property type="entry name" value="DD-peptidase/beta-lactamase superfamily"/>
    <property type="match status" value="1"/>
</dbReference>
<keyword evidence="4" id="KW-1185">Reference proteome</keyword>
<comment type="caution">
    <text evidence="3">The sequence shown here is derived from an EMBL/GenBank/DDBJ whole genome shotgun (WGS) entry which is preliminary data.</text>
</comment>
<feature type="chain" id="PRO_5046707900" evidence="1">
    <location>
        <begin position="23"/>
        <end position="382"/>
    </location>
</feature>
<feature type="domain" description="Beta-lactamase-related" evidence="2">
    <location>
        <begin position="27"/>
        <end position="352"/>
    </location>
</feature>
<dbReference type="InterPro" id="IPR050789">
    <property type="entry name" value="Diverse_Enzym_Activities"/>
</dbReference>
<evidence type="ECO:0000313" key="3">
    <source>
        <dbReference type="EMBL" id="MDV3455469.1"/>
    </source>
</evidence>
<dbReference type="Pfam" id="PF00144">
    <property type="entry name" value="Beta-lactamase"/>
    <property type="match status" value="1"/>
</dbReference>
<sequence>MRILWTMIAAMLVAGAAPAASAQEDAIDAAVKAAMTRTGVKGLALAVIEDGKPVSVRSYGVRNPADAPLETDTVMYGASLTKTLFAYTVMQLVDEGRIDLDKPIAAMLPKPLPDYGNLDAYGNWGDLAADPRWRTITPRMVLTHSTGFANFAFDEPDGKLRIHFDPGSRYAYSGEGIILLQFGIEKGLGLDLGAEMQRRVFDRFGMKTTSMKWRADFARNMADGWTLEGAVEPHDERSRVRAAGSMDTTIADMARFAAGLIRGDGLRTGSLRELIRGQLPITTASQFPSLQPEAPVAARPKGVAAGLGVIAFAGPQGAGFFKGGHNDSTANTLVCVAQRRRCVVILSNDVRAEAAFPELVRVAIGETGVPWHWEYPRLFGKR</sequence>
<dbReference type="GO" id="GO:0016787">
    <property type="term" value="F:hydrolase activity"/>
    <property type="evidence" value="ECO:0007669"/>
    <property type="project" value="UniProtKB-KW"/>
</dbReference>
<organism evidence="3 4">
    <name type="scientific">Sphingomonas agrestis</name>
    <dbReference type="NCBI Taxonomy" id="3080540"/>
    <lineage>
        <taxon>Bacteria</taxon>
        <taxon>Pseudomonadati</taxon>
        <taxon>Pseudomonadota</taxon>
        <taxon>Alphaproteobacteria</taxon>
        <taxon>Sphingomonadales</taxon>
        <taxon>Sphingomonadaceae</taxon>
        <taxon>Sphingomonas</taxon>
    </lineage>
</organism>
<dbReference type="PANTHER" id="PTHR43283">
    <property type="entry name" value="BETA-LACTAMASE-RELATED"/>
    <property type="match status" value="1"/>
</dbReference>
<dbReference type="EMBL" id="JAWJEJ010000001">
    <property type="protein sequence ID" value="MDV3455469.1"/>
    <property type="molecule type" value="Genomic_DNA"/>
</dbReference>
<dbReference type="PANTHER" id="PTHR43283:SF18">
    <property type="match status" value="1"/>
</dbReference>
<gene>
    <name evidence="3" type="ORF">RZN05_00620</name>
</gene>
<dbReference type="InterPro" id="IPR001466">
    <property type="entry name" value="Beta-lactam-related"/>
</dbReference>
<dbReference type="InterPro" id="IPR012338">
    <property type="entry name" value="Beta-lactam/transpept-like"/>
</dbReference>
<dbReference type="Proteomes" id="UP001273531">
    <property type="component" value="Unassembled WGS sequence"/>
</dbReference>
<feature type="signal peptide" evidence="1">
    <location>
        <begin position="1"/>
        <end position="22"/>
    </location>
</feature>
<dbReference type="EC" id="3.1.1.103" evidence="3"/>
<evidence type="ECO:0000256" key="1">
    <source>
        <dbReference type="SAM" id="SignalP"/>
    </source>
</evidence>
<accession>A0ABU3Y266</accession>
<dbReference type="SUPFAM" id="SSF56601">
    <property type="entry name" value="beta-lactamase/transpeptidase-like"/>
    <property type="match status" value="1"/>
</dbReference>
<dbReference type="RefSeq" id="WP_317224689.1">
    <property type="nucleotide sequence ID" value="NZ_JAWJEJ010000001.1"/>
</dbReference>
<keyword evidence="3" id="KW-0378">Hydrolase</keyword>
<name>A0ABU3Y266_9SPHN</name>
<evidence type="ECO:0000313" key="4">
    <source>
        <dbReference type="Proteomes" id="UP001273531"/>
    </source>
</evidence>